<dbReference type="InterPro" id="IPR019823">
    <property type="entry name" value="Mechanosensitive_channel_CS"/>
</dbReference>
<comment type="subcellular location">
    <subcellularLocation>
        <location evidence="10">Cell inner membrane</location>
        <topology evidence="10">Multi-pass membrane protein</topology>
    </subcellularLocation>
    <subcellularLocation>
        <location evidence="1">Cell membrane</location>
        <topology evidence="1">Multi-pass membrane protein</topology>
    </subcellularLocation>
</comment>
<dbReference type="Pfam" id="PF01741">
    <property type="entry name" value="MscL"/>
    <property type="match status" value="1"/>
</dbReference>
<comment type="function">
    <text evidence="10">Channel that opens in response to stretch forces in the membrane lipid bilayer. May participate in the regulation of osmotic pressure changes within the cell.</text>
</comment>
<evidence type="ECO:0000256" key="9">
    <source>
        <dbReference type="ARBA" id="ARBA00023303"/>
    </source>
</evidence>
<feature type="transmembrane region" description="Helical" evidence="10">
    <location>
        <begin position="50"/>
        <end position="69"/>
    </location>
</feature>
<dbReference type="Proteomes" id="UP000317730">
    <property type="component" value="Unassembled WGS sequence"/>
</dbReference>
<evidence type="ECO:0000256" key="6">
    <source>
        <dbReference type="ARBA" id="ARBA00022989"/>
    </source>
</evidence>
<evidence type="ECO:0000256" key="3">
    <source>
        <dbReference type="ARBA" id="ARBA00022448"/>
    </source>
</evidence>
<comment type="similarity">
    <text evidence="2 10">Belongs to the MscL family.</text>
</comment>
<dbReference type="InterPro" id="IPR001185">
    <property type="entry name" value="MS_channel"/>
</dbReference>
<dbReference type="PANTHER" id="PTHR30266:SF2">
    <property type="entry name" value="LARGE-CONDUCTANCE MECHANOSENSITIVE CHANNEL"/>
    <property type="match status" value="1"/>
</dbReference>
<keyword evidence="10" id="KW-0997">Cell inner membrane</keyword>
<keyword evidence="9 10" id="KW-0407">Ion channel</keyword>
<evidence type="ECO:0000256" key="8">
    <source>
        <dbReference type="ARBA" id="ARBA00023136"/>
    </source>
</evidence>
<dbReference type="NCBIfam" id="NF010557">
    <property type="entry name" value="PRK13952.1"/>
    <property type="match status" value="1"/>
</dbReference>
<evidence type="ECO:0000313" key="11">
    <source>
        <dbReference type="EMBL" id="GEB84445.1"/>
    </source>
</evidence>
<proteinExistence type="inferred from homology"/>
<dbReference type="InterPro" id="IPR036019">
    <property type="entry name" value="MscL_channel"/>
</dbReference>
<dbReference type="GO" id="GO:0008381">
    <property type="term" value="F:mechanosensitive monoatomic ion channel activity"/>
    <property type="evidence" value="ECO:0007669"/>
    <property type="project" value="UniProtKB-UniRule"/>
</dbReference>
<keyword evidence="8 10" id="KW-0472">Membrane</keyword>
<reference evidence="11 12" key="1">
    <citation type="submission" date="2019-06" db="EMBL/GenBank/DDBJ databases">
        <title>Whole genome shotgun sequence of Acetobacter peroxydans NBRC 13755.</title>
        <authorList>
            <person name="Hosoyama A."/>
            <person name="Uohara A."/>
            <person name="Ohji S."/>
            <person name="Ichikawa N."/>
        </authorList>
    </citation>
    <scope>NUCLEOTIDE SEQUENCE [LARGE SCALE GENOMIC DNA]</scope>
    <source>
        <strain evidence="11 12">NBRC 13755</strain>
    </source>
</reference>
<organism evidence="11 12">
    <name type="scientific">Acetobacter peroxydans</name>
    <dbReference type="NCBI Taxonomy" id="104098"/>
    <lineage>
        <taxon>Bacteria</taxon>
        <taxon>Pseudomonadati</taxon>
        <taxon>Pseudomonadota</taxon>
        <taxon>Alphaproteobacteria</taxon>
        <taxon>Acetobacterales</taxon>
        <taxon>Acetobacteraceae</taxon>
        <taxon>Acetobacter</taxon>
    </lineage>
</organism>
<dbReference type="GO" id="GO:0005886">
    <property type="term" value="C:plasma membrane"/>
    <property type="evidence" value="ECO:0007669"/>
    <property type="project" value="UniProtKB-SubCell"/>
</dbReference>
<keyword evidence="6 10" id="KW-1133">Transmembrane helix</keyword>
<dbReference type="InterPro" id="IPR037673">
    <property type="entry name" value="MSC/AndL"/>
</dbReference>
<dbReference type="Gene3D" id="1.10.1200.120">
    <property type="entry name" value="Large-conductance mechanosensitive channel, MscL, domain 1"/>
    <property type="match status" value="1"/>
</dbReference>
<accession>A0A4Y3TUL8</accession>
<dbReference type="NCBIfam" id="TIGR00220">
    <property type="entry name" value="mscL"/>
    <property type="match status" value="1"/>
</dbReference>
<keyword evidence="12" id="KW-1185">Reference proteome</keyword>
<gene>
    <name evidence="10 11" type="primary">mscL</name>
    <name evidence="11" type="ORF">APE01nite_02420</name>
</gene>
<evidence type="ECO:0000256" key="2">
    <source>
        <dbReference type="ARBA" id="ARBA00007254"/>
    </source>
</evidence>
<keyword evidence="7 10" id="KW-0406">Ion transport</keyword>
<keyword evidence="5 10" id="KW-0812">Transmembrane</keyword>
<comment type="subunit">
    <text evidence="10">Homopentamer.</text>
</comment>
<dbReference type="RefSeq" id="WP_141374386.1">
    <property type="nucleotide sequence ID" value="NZ_BAPL01000017.1"/>
</dbReference>
<keyword evidence="4 10" id="KW-1003">Cell membrane</keyword>
<feature type="transmembrane region" description="Helical" evidence="10">
    <location>
        <begin position="20"/>
        <end position="43"/>
    </location>
</feature>
<evidence type="ECO:0000256" key="10">
    <source>
        <dbReference type="HAMAP-Rule" id="MF_00115"/>
    </source>
</evidence>
<evidence type="ECO:0000256" key="7">
    <source>
        <dbReference type="ARBA" id="ARBA00023065"/>
    </source>
</evidence>
<evidence type="ECO:0000256" key="4">
    <source>
        <dbReference type="ARBA" id="ARBA00022475"/>
    </source>
</evidence>
<dbReference type="PRINTS" id="PR01264">
    <property type="entry name" value="MECHCHANNEL"/>
</dbReference>
<comment type="caution">
    <text evidence="11">The sequence shown here is derived from an EMBL/GenBank/DDBJ whole genome shotgun (WGS) entry which is preliminary data.</text>
</comment>
<evidence type="ECO:0000256" key="1">
    <source>
        <dbReference type="ARBA" id="ARBA00004651"/>
    </source>
</evidence>
<feature type="transmembrane region" description="Helical" evidence="10">
    <location>
        <begin position="89"/>
        <end position="113"/>
    </location>
</feature>
<evidence type="ECO:0000313" key="12">
    <source>
        <dbReference type="Proteomes" id="UP000317730"/>
    </source>
</evidence>
<dbReference type="AlphaFoldDB" id="A0A4Y3TUL8"/>
<dbReference type="EMBL" id="BJMV01000001">
    <property type="protein sequence ID" value="GEB84445.1"/>
    <property type="molecule type" value="Genomic_DNA"/>
</dbReference>
<keyword evidence="3 10" id="KW-0813">Transport</keyword>
<dbReference type="HAMAP" id="MF_00115">
    <property type="entry name" value="MscL"/>
    <property type="match status" value="1"/>
</dbReference>
<dbReference type="PANTHER" id="PTHR30266">
    <property type="entry name" value="MECHANOSENSITIVE CHANNEL MSCL"/>
    <property type="match status" value="1"/>
</dbReference>
<dbReference type="SUPFAM" id="SSF81330">
    <property type="entry name" value="Gated mechanosensitive channel"/>
    <property type="match status" value="1"/>
</dbReference>
<dbReference type="NCBIfam" id="NF001843">
    <property type="entry name" value="PRK00567.1-4"/>
    <property type="match status" value="1"/>
</dbReference>
<dbReference type="OrthoDB" id="9810350at2"/>
<sequence>MAKQGFPVRTPGWVAEFRAFIMRGNVVDLAVGVIVGAAFTSIVNSLVKDIFNPFLGLLIGGIDFSNLFITLKGPHLATLADAQKAGAVTINIGLFLNAVIQFVIVALVIFWVVKVLSRLHVREEEQPAAVAAPTRTEELLEQIRDELAAKGRTAPPSGPVA</sequence>
<protein>
    <recommendedName>
        <fullName evidence="10">Large-conductance mechanosensitive channel</fullName>
    </recommendedName>
</protein>
<name>A0A4Y3TUL8_9PROT</name>
<dbReference type="PROSITE" id="PS01327">
    <property type="entry name" value="MSCL"/>
    <property type="match status" value="1"/>
</dbReference>
<evidence type="ECO:0000256" key="5">
    <source>
        <dbReference type="ARBA" id="ARBA00022692"/>
    </source>
</evidence>